<feature type="signal peptide" evidence="1">
    <location>
        <begin position="1"/>
        <end position="38"/>
    </location>
</feature>
<dbReference type="InterPro" id="IPR000772">
    <property type="entry name" value="Ricin_B_lectin"/>
</dbReference>
<dbReference type="PROSITE" id="PS50231">
    <property type="entry name" value="RICIN_B_LECTIN"/>
    <property type="match status" value="1"/>
</dbReference>
<dbReference type="Gene3D" id="1.50.10.20">
    <property type="match status" value="1"/>
</dbReference>
<name>A0ABU7PJ65_9ACTN</name>
<sequence length="488" mass="50909">MRHHTTKRRRIAKIIGAAVTGAALGVSALVALPATSSAASPVATGAAALMKSYDSGTGQIGTGWWNSAVALSTIETYQQTTGDSQYAYAVSGAFDKHKASNFENDYMDDTGWWGLAWVQAYDITGNPAYLQMARTDANYVHGYWDDTCGGGVWWSKAKGYKNAIPNELFLQLTAALHNRVAGDTTYLNWARQEWSWFKGSGMINSSHLVNDGLTSSCKNNGQQTWSYNQGVVLAGLSELSQATGDTGLITTARQIADAATSKLSRNGVLTESCESSGCGADAASFKGIFVRGLRQLATAARTTAYDTWLNAQAASVTAHDTNSGGFGVSWAGPMREESSSSTASAEDALVAAVRGSATPPGSTGAVASGISGKCLDDYKASSTPGAKAQIWDCNGGPSQQWTADGQTLRANGLCLDVTGAGTANGTLVELWTCNGGANQQWRAAGGALTNPASGRCLDDPHSGTTNGTQLQIWDCNGGANQKWTVPGS</sequence>
<feature type="domain" description="Ricin B lectin" evidence="2">
    <location>
        <begin position="361"/>
        <end position="486"/>
    </location>
</feature>
<dbReference type="Proteomes" id="UP001344658">
    <property type="component" value="Unassembled WGS sequence"/>
</dbReference>
<dbReference type="SMART" id="SM00458">
    <property type="entry name" value="RICIN"/>
    <property type="match status" value="1"/>
</dbReference>
<dbReference type="InterPro" id="IPR035992">
    <property type="entry name" value="Ricin_B-like_lectins"/>
</dbReference>
<dbReference type="InterPro" id="IPR005198">
    <property type="entry name" value="Glyco_hydro_76"/>
</dbReference>
<reference evidence="3 4" key="1">
    <citation type="submission" date="2023-12" db="EMBL/GenBank/DDBJ databases">
        <title>Streptomyces sp. V4-01.</title>
        <authorList>
            <person name="Somphong A."/>
            <person name="Phongsopitanun W."/>
        </authorList>
    </citation>
    <scope>NUCLEOTIDE SEQUENCE [LARGE SCALE GENOMIC DNA]</scope>
    <source>
        <strain evidence="3 4">V4-01</strain>
    </source>
</reference>
<evidence type="ECO:0000313" key="4">
    <source>
        <dbReference type="Proteomes" id="UP001344658"/>
    </source>
</evidence>
<protein>
    <submittedName>
        <fullName evidence="3">Glycoside hydrolase family 76 protein</fullName>
    </submittedName>
</protein>
<evidence type="ECO:0000259" key="2">
    <source>
        <dbReference type="SMART" id="SM00458"/>
    </source>
</evidence>
<comment type="caution">
    <text evidence="3">The sequence shown here is derived from an EMBL/GenBank/DDBJ whole genome shotgun (WGS) entry which is preliminary data.</text>
</comment>
<dbReference type="InterPro" id="IPR008928">
    <property type="entry name" value="6-hairpin_glycosidase_sf"/>
</dbReference>
<dbReference type="InterPro" id="IPR006311">
    <property type="entry name" value="TAT_signal"/>
</dbReference>
<dbReference type="InterPro" id="IPR053169">
    <property type="entry name" value="MUG_Protein"/>
</dbReference>
<accession>A0ABU7PJ65</accession>
<feature type="chain" id="PRO_5047024133" evidence="1">
    <location>
        <begin position="39"/>
        <end position="488"/>
    </location>
</feature>
<dbReference type="PANTHER" id="PTHR47791:SF1">
    <property type="entry name" value="ENDO MANNANASE, GH76 FAMILY (EUROFUNG)"/>
    <property type="match status" value="1"/>
</dbReference>
<evidence type="ECO:0000313" key="3">
    <source>
        <dbReference type="EMBL" id="MEE4545868.1"/>
    </source>
</evidence>
<dbReference type="PROSITE" id="PS51318">
    <property type="entry name" value="TAT"/>
    <property type="match status" value="1"/>
</dbReference>
<dbReference type="SUPFAM" id="SSF50370">
    <property type="entry name" value="Ricin B-like lectins"/>
    <property type="match status" value="1"/>
</dbReference>
<evidence type="ECO:0000256" key="1">
    <source>
        <dbReference type="SAM" id="SignalP"/>
    </source>
</evidence>
<organism evidence="3 4">
    <name type="scientific">Actinacidiphila polyblastidii</name>
    <dbReference type="NCBI Taxonomy" id="3110430"/>
    <lineage>
        <taxon>Bacteria</taxon>
        <taxon>Bacillati</taxon>
        <taxon>Actinomycetota</taxon>
        <taxon>Actinomycetes</taxon>
        <taxon>Kitasatosporales</taxon>
        <taxon>Streptomycetaceae</taxon>
        <taxon>Actinacidiphila</taxon>
    </lineage>
</organism>
<dbReference type="GO" id="GO:0016787">
    <property type="term" value="F:hydrolase activity"/>
    <property type="evidence" value="ECO:0007669"/>
    <property type="project" value="UniProtKB-KW"/>
</dbReference>
<keyword evidence="3" id="KW-0378">Hydrolase</keyword>
<keyword evidence="1" id="KW-0732">Signal</keyword>
<dbReference type="EMBL" id="JAZEWV010000035">
    <property type="protein sequence ID" value="MEE4545868.1"/>
    <property type="molecule type" value="Genomic_DNA"/>
</dbReference>
<proteinExistence type="predicted"/>
<keyword evidence="4" id="KW-1185">Reference proteome</keyword>
<dbReference type="Gene3D" id="2.80.10.50">
    <property type="match status" value="3"/>
</dbReference>
<dbReference type="Pfam" id="PF00652">
    <property type="entry name" value="Ricin_B_lectin"/>
    <property type="match status" value="1"/>
</dbReference>
<dbReference type="SUPFAM" id="SSF48208">
    <property type="entry name" value="Six-hairpin glycosidases"/>
    <property type="match status" value="1"/>
</dbReference>
<dbReference type="Pfam" id="PF03663">
    <property type="entry name" value="Glyco_hydro_76"/>
    <property type="match status" value="1"/>
</dbReference>
<dbReference type="PANTHER" id="PTHR47791">
    <property type="entry name" value="MEIOTICALLY UP-REGULATED GENE 191 PROTEIN"/>
    <property type="match status" value="1"/>
</dbReference>
<gene>
    <name evidence="3" type="ORF">V2S66_28350</name>
</gene>
<dbReference type="CDD" id="cd23451">
    <property type="entry name" value="beta-trefoil_Ricin_laminarinase"/>
    <property type="match status" value="1"/>
</dbReference>
<dbReference type="RefSeq" id="WP_330799571.1">
    <property type="nucleotide sequence ID" value="NZ_JAZEWV010000035.1"/>
</dbReference>